<evidence type="ECO:0008006" key="5">
    <source>
        <dbReference type="Google" id="ProtNLM"/>
    </source>
</evidence>
<feature type="signal peptide" evidence="2">
    <location>
        <begin position="1"/>
        <end position="22"/>
    </location>
</feature>
<dbReference type="AlphaFoldDB" id="A0A0F6RDA7"/>
<dbReference type="PROSITE" id="PS51257">
    <property type="entry name" value="PROKAR_LIPOPROTEIN"/>
    <property type="match status" value="1"/>
</dbReference>
<organism evidence="3 4">
    <name type="scientific">Kangiella geojedonensis</name>
    <dbReference type="NCBI Taxonomy" id="914150"/>
    <lineage>
        <taxon>Bacteria</taxon>
        <taxon>Pseudomonadati</taxon>
        <taxon>Pseudomonadota</taxon>
        <taxon>Gammaproteobacteria</taxon>
        <taxon>Kangiellales</taxon>
        <taxon>Kangiellaceae</taxon>
        <taxon>Kangiella</taxon>
    </lineage>
</organism>
<keyword evidence="2" id="KW-0732">Signal</keyword>
<dbReference type="RefSeq" id="WP_144405973.1">
    <property type="nucleotide sequence ID" value="NZ_CP010975.1"/>
</dbReference>
<evidence type="ECO:0000256" key="1">
    <source>
        <dbReference type="SAM" id="Coils"/>
    </source>
</evidence>
<proteinExistence type="predicted"/>
<evidence type="ECO:0000256" key="2">
    <source>
        <dbReference type="SAM" id="SignalP"/>
    </source>
</evidence>
<gene>
    <name evidence="3" type="ORF">TQ33_1806</name>
</gene>
<feature type="chain" id="PRO_5002509186" description="DUF2799 domain-containing protein" evidence="2">
    <location>
        <begin position="23"/>
        <end position="185"/>
    </location>
</feature>
<feature type="coiled-coil region" evidence="1">
    <location>
        <begin position="126"/>
        <end position="176"/>
    </location>
</feature>
<keyword evidence="4" id="KW-1185">Reference proteome</keyword>
<dbReference type="InterPro" id="IPR021242">
    <property type="entry name" value="DUF2799"/>
</dbReference>
<protein>
    <recommendedName>
        <fullName evidence="5">DUF2799 domain-containing protein</fullName>
    </recommendedName>
</protein>
<dbReference type="EMBL" id="CP010975">
    <property type="protein sequence ID" value="AKE52746.1"/>
    <property type="molecule type" value="Genomic_DNA"/>
</dbReference>
<keyword evidence="1" id="KW-0175">Coiled coil</keyword>
<dbReference type="Proteomes" id="UP000034071">
    <property type="component" value="Chromosome"/>
</dbReference>
<sequence>MTNRLFLTAIVIVSLMSGCATLSETECISGNWEQIGYQDGKSGRDKDYILNHESACIEYGVELDRLAYEQGRQDGLERYCTSSNGYNRGVRGSHPNLSCHEQQFPQYYDGLYQGYVVRFDDIQHELSEAYKEHDILREVYRRVEDEEEKKRIDNELEDLNREISSLDRELQKVDDLINRYRPYHQ</sequence>
<evidence type="ECO:0000313" key="4">
    <source>
        <dbReference type="Proteomes" id="UP000034071"/>
    </source>
</evidence>
<evidence type="ECO:0000313" key="3">
    <source>
        <dbReference type="EMBL" id="AKE52746.1"/>
    </source>
</evidence>
<dbReference type="KEGG" id="kge:TQ33_1806"/>
<dbReference type="Pfam" id="PF10973">
    <property type="entry name" value="DUF2799"/>
    <property type="match status" value="1"/>
</dbReference>
<reference evidence="3 4" key="1">
    <citation type="submission" date="2015-02" db="EMBL/GenBank/DDBJ databases">
        <title>Complete genome sequence of Kangiella geojedonensis strain YCS-5T.</title>
        <authorList>
            <person name="Kim K.M."/>
        </authorList>
    </citation>
    <scope>NUCLEOTIDE SEQUENCE [LARGE SCALE GENOMIC DNA]</scope>
    <source>
        <strain evidence="3 4">YCS-5</strain>
    </source>
</reference>
<name>A0A0F6RDA7_9GAMM</name>
<dbReference type="OrthoDB" id="5917215at2"/>
<dbReference type="HOGENOM" id="CLU_097525_1_0_6"/>
<accession>A0A0F6RDA7</accession>
<dbReference type="STRING" id="914150.TQ33_1806"/>